<evidence type="ECO:0000256" key="10">
    <source>
        <dbReference type="ARBA" id="ARBA00023004"/>
    </source>
</evidence>
<comment type="similarity">
    <text evidence="3">Belongs to the peroxidase family. Ascorbate peroxidase subfamily.</text>
</comment>
<sequence length="335" mass="36766">MEKRRRISLRAVVAAMALMLSLGEAASYDGGSSGLSPGYYSKTCSNLEKIVLREVTKKKNETVVTIPAVLRLFFHDCLVNGCDASVLIASHNNDAEKNSEDDDSLAGDGYDTVNRVKDAVERECPGVVSCADILALAARDVVNLAYGPYWPVELGRRDGLISKASDVKGKLPDPEMHVKELAAIFDKNGLSMRDMVALSGAHTVGFAHCSRFKKRLYNYNSTMRTDPSFNKYYAQQLKVACPPNVGPTIAVNMDPLSPVTFDNKYYNNLVNGLGLFTSDQVLYTDVASKKTVEEFNASQDQFFKAFVDSMIKLGRVDVKTGSAGEIRRDCTAFNH</sequence>
<dbReference type="EC" id="1.11.1.7" evidence="4 19"/>
<feature type="binding site" evidence="16">
    <location>
        <position position="76"/>
    </location>
    <ligand>
        <name>Ca(2+)</name>
        <dbReference type="ChEBI" id="CHEBI:29108"/>
        <label>1</label>
    </ligand>
</feature>
<feature type="binding site" evidence="16">
    <location>
        <position position="203"/>
    </location>
    <ligand>
        <name>Ca(2+)</name>
        <dbReference type="ChEBI" id="CHEBI:29108"/>
        <label>2</label>
    </ligand>
</feature>
<evidence type="ECO:0000256" key="19">
    <source>
        <dbReference type="RuleBase" id="RU362060"/>
    </source>
</evidence>
<proteinExistence type="inferred from homology"/>
<dbReference type="CDD" id="cd00693">
    <property type="entry name" value="secretory_peroxidase"/>
    <property type="match status" value="1"/>
</dbReference>
<feature type="binding site" evidence="16">
    <location>
        <position position="79"/>
    </location>
    <ligand>
        <name>Ca(2+)</name>
        <dbReference type="ChEBI" id="CHEBI:29108"/>
        <label>1</label>
    </ligand>
</feature>
<dbReference type="InterPro" id="IPR019793">
    <property type="entry name" value="Peroxidases_heam-ligand_BS"/>
</dbReference>
<dbReference type="PRINTS" id="PR00458">
    <property type="entry name" value="PEROXIDASE"/>
</dbReference>
<feature type="binding site" evidence="16">
    <location>
        <position position="85"/>
    </location>
    <ligand>
        <name>Ca(2+)</name>
        <dbReference type="ChEBI" id="CHEBI:29108"/>
        <label>1</label>
    </ligand>
</feature>
<gene>
    <name evidence="22" type="primary">LOC100846019</name>
    <name evidence="21" type="ORF">BRADI_3g41340v3</name>
</gene>
<evidence type="ECO:0000256" key="12">
    <source>
        <dbReference type="ARBA" id="ARBA00023283"/>
    </source>
</evidence>
<comment type="subcellular location">
    <subcellularLocation>
        <location evidence="19">Secreted</location>
    </subcellularLocation>
</comment>
<dbReference type="HOGENOM" id="CLU_010543_0_3_1"/>
<dbReference type="KEGG" id="bdi:100846019"/>
<keyword evidence="23" id="KW-1185">Reference proteome</keyword>
<dbReference type="Pfam" id="PF00141">
    <property type="entry name" value="peroxidase"/>
    <property type="match status" value="1"/>
</dbReference>
<evidence type="ECO:0000256" key="18">
    <source>
        <dbReference type="PIRSR" id="PIRSR600823-5"/>
    </source>
</evidence>
<feature type="binding site" description="axial binding residue" evidence="16">
    <location>
        <position position="202"/>
    </location>
    <ligand>
        <name>heme b</name>
        <dbReference type="ChEBI" id="CHEBI:60344"/>
    </ligand>
    <ligandPart>
        <name>Fe</name>
        <dbReference type="ChEBI" id="CHEBI:18248"/>
    </ligandPart>
</feature>
<feature type="active site" description="Proton acceptor" evidence="14">
    <location>
        <position position="75"/>
    </location>
</feature>
<evidence type="ECO:0000256" key="3">
    <source>
        <dbReference type="ARBA" id="ARBA00006873"/>
    </source>
</evidence>
<evidence type="ECO:0000256" key="15">
    <source>
        <dbReference type="PIRSR" id="PIRSR600823-2"/>
    </source>
</evidence>
<keyword evidence="8 16" id="KW-0106">Calcium</keyword>
<keyword evidence="5 19" id="KW-0575">Peroxidase</keyword>
<dbReference type="OMA" id="PWWSVEL"/>
<dbReference type="RefSeq" id="XP_003574829.1">
    <property type="nucleotide sequence ID" value="XM_003574781.4"/>
</dbReference>
<evidence type="ECO:0000256" key="13">
    <source>
        <dbReference type="ARBA" id="ARBA00023324"/>
    </source>
</evidence>
<dbReference type="EMBL" id="CM000882">
    <property type="protein sequence ID" value="KQJ99138.1"/>
    <property type="molecule type" value="Genomic_DNA"/>
</dbReference>
<dbReference type="FunFam" id="1.10.420.10:FF:000001">
    <property type="entry name" value="Peroxidase"/>
    <property type="match status" value="1"/>
</dbReference>
<comment type="catalytic activity">
    <reaction evidence="1 19">
        <text>2 a phenolic donor + H2O2 = 2 a phenolic radical donor + 2 H2O</text>
        <dbReference type="Rhea" id="RHEA:56136"/>
        <dbReference type="ChEBI" id="CHEBI:15377"/>
        <dbReference type="ChEBI" id="CHEBI:16240"/>
        <dbReference type="ChEBI" id="CHEBI:139520"/>
        <dbReference type="ChEBI" id="CHEBI:139521"/>
        <dbReference type="EC" id="1.11.1.7"/>
    </reaction>
</comment>
<organism evidence="21">
    <name type="scientific">Brachypodium distachyon</name>
    <name type="common">Purple false brome</name>
    <name type="synonym">Trachynia distachya</name>
    <dbReference type="NCBI Taxonomy" id="15368"/>
    <lineage>
        <taxon>Eukaryota</taxon>
        <taxon>Viridiplantae</taxon>
        <taxon>Streptophyta</taxon>
        <taxon>Embryophyta</taxon>
        <taxon>Tracheophyta</taxon>
        <taxon>Spermatophyta</taxon>
        <taxon>Magnoliopsida</taxon>
        <taxon>Liliopsida</taxon>
        <taxon>Poales</taxon>
        <taxon>Poaceae</taxon>
        <taxon>BOP clade</taxon>
        <taxon>Pooideae</taxon>
        <taxon>Stipodae</taxon>
        <taxon>Brachypodieae</taxon>
        <taxon>Brachypodium</taxon>
    </lineage>
</organism>
<evidence type="ECO:0000313" key="23">
    <source>
        <dbReference type="Proteomes" id="UP000008810"/>
    </source>
</evidence>
<keyword evidence="9 19" id="KW-0560">Oxidoreductase</keyword>
<keyword evidence="13 19" id="KW-0376">Hydrogen peroxide</keyword>
<evidence type="ECO:0000313" key="21">
    <source>
        <dbReference type="EMBL" id="KQJ99138.1"/>
    </source>
</evidence>
<evidence type="ECO:0000256" key="7">
    <source>
        <dbReference type="ARBA" id="ARBA00022723"/>
    </source>
</evidence>
<dbReference type="GO" id="GO:0020037">
    <property type="term" value="F:heme binding"/>
    <property type="evidence" value="ECO:0007669"/>
    <property type="project" value="UniProtKB-UniRule"/>
</dbReference>
<comment type="cofactor">
    <cofactor evidence="16 19">
        <name>heme b</name>
        <dbReference type="ChEBI" id="CHEBI:60344"/>
    </cofactor>
    <text evidence="16 19">Binds 1 heme b (iron(II)-protoporphyrin IX) group per subunit.</text>
</comment>
<dbReference type="Gene3D" id="1.10.520.10">
    <property type="match status" value="1"/>
</dbReference>
<evidence type="ECO:0000256" key="8">
    <source>
        <dbReference type="ARBA" id="ARBA00022837"/>
    </source>
</evidence>
<dbReference type="PANTHER" id="PTHR31517">
    <property type="match status" value="1"/>
</dbReference>
<keyword evidence="10 16" id="KW-0408">Iron</keyword>
<dbReference type="PROSITE" id="PS00435">
    <property type="entry name" value="PEROXIDASE_1"/>
    <property type="match status" value="1"/>
</dbReference>
<evidence type="ECO:0000256" key="2">
    <source>
        <dbReference type="ARBA" id="ARBA00002322"/>
    </source>
</evidence>
<keyword evidence="19" id="KW-0964">Secreted</keyword>
<keyword evidence="11 18" id="KW-1015">Disulfide bond</keyword>
<dbReference type="OrthoDB" id="2113341at2759"/>
<accession>I1I8Y1</accession>
<evidence type="ECO:0000256" key="4">
    <source>
        <dbReference type="ARBA" id="ARBA00012313"/>
    </source>
</evidence>
<dbReference type="Gene3D" id="1.10.420.10">
    <property type="entry name" value="Peroxidase, domain 2"/>
    <property type="match status" value="1"/>
</dbReference>
<evidence type="ECO:0000256" key="9">
    <source>
        <dbReference type="ARBA" id="ARBA00023002"/>
    </source>
</evidence>
<dbReference type="Proteomes" id="UP000008810">
    <property type="component" value="Chromosome 3"/>
</dbReference>
<dbReference type="GO" id="GO:0046872">
    <property type="term" value="F:metal ion binding"/>
    <property type="evidence" value="ECO:0007669"/>
    <property type="project" value="UniProtKB-UniRule"/>
</dbReference>
<feature type="disulfide bond" evidence="18">
    <location>
        <begin position="209"/>
        <end position="241"/>
    </location>
</feature>
<dbReference type="InterPro" id="IPR000823">
    <property type="entry name" value="Peroxidase_pln"/>
</dbReference>
<dbReference type="GO" id="GO:0140825">
    <property type="term" value="F:lactoperoxidase activity"/>
    <property type="evidence" value="ECO:0007669"/>
    <property type="project" value="UniProtKB-EC"/>
</dbReference>
<comment type="function">
    <text evidence="2">Removal of H(2)O(2), oxidation of toxic reductants, biosynthesis and degradation of lignin, suberization, auxin catabolism, response to environmental stresses such as wounding, pathogen attack and oxidative stress. These functions might be dependent on each isozyme/isoform in each plant tissue.</text>
</comment>
<feature type="disulfide bond" evidence="18">
    <location>
        <begin position="44"/>
        <end position="124"/>
    </location>
</feature>
<keyword evidence="19" id="KW-0732">Signal</keyword>
<reference evidence="21 22" key="1">
    <citation type="journal article" date="2010" name="Nature">
        <title>Genome sequencing and analysis of the model grass Brachypodium distachyon.</title>
        <authorList>
            <consortium name="International Brachypodium Initiative"/>
        </authorList>
    </citation>
    <scope>NUCLEOTIDE SEQUENCE [LARGE SCALE GENOMIC DNA]</scope>
    <source>
        <strain evidence="21">Bd21</strain>
        <strain evidence="22">cv. Bd21</strain>
    </source>
</reference>
<dbReference type="PANTHER" id="PTHR31517:SF35">
    <property type="entry name" value="PEROXIDASE"/>
    <property type="match status" value="1"/>
</dbReference>
<keyword evidence="12" id="KW-0873">Pyrrolidone carboxylic acid</keyword>
<evidence type="ECO:0000256" key="17">
    <source>
        <dbReference type="PIRSR" id="PIRSR600823-4"/>
    </source>
</evidence>
<feature type="signal peptide" evidence="19">
    <location>
        <begin position="1"/>
        <end position="25"/>
    </location>
</feature>
<dbReference type="EnsemblPlants" id="KQJ99138">
    <property type="protein sequence ID" value="KQJ99138"/>
    <property type="gene ID" value="BRADI_3g41340v3"/>
</dbReference>
<evidence type="ECO:0000256" key="1">
    <source>
        <dbReference type="ARBA" id="ARBA00000189"/>
    </source>
</evidence>
<reference evidence="22" key="3">
    <citation type="submission" date="2018-08" db="UniProtKB">
        <authorList>
            <consortium name="EnsemblPlants"/>
        </authorList>
    </citation>
    <scope>IDENTIFICATION</scope>
    <source>
        <strain evidence="22">cv. Bd21</strain>
    </source>
</reference>
<dbReference type="eggNOG" id="ENOG502QT4B">
    <property type="taxonomic scope" value="Eukaryota"/>
</dbReference>
<dbReference type="GO" id="GO:0042744">
    <property type="term" value="P:hydrogen peroxide catabolic process"/>
    <property type="evidence" value="ECO:0007669"/>
    <property type="project" value="UniProtKB-KW"/>
</dbReference>
<protein>
    <recommendedName>
        <fullName evidence="4 19">Peroxidase</fullName>
        <ecNumber evidence="4 19">1.11.1.7</ecNumber>
    </recommendedName>
</protein>
<dbReference type="PROSITE" id="PS50873">
    <property type="entry name" value="PEROXIDASE_4"/>
    <property type="match status" value="1"/>
</dbReference>
<dbReference type="GeneID" id="100846019"/>
<feature type="binding site" evidence="16">
    <location>
        <position position="254"/>
    </location>
    <ligand>
        <name>Ca(2+)</name>
        <dbReference type="ChEBI" id="CHEBI:29108"/>
        <label>2</label>
    </ligand>
</feature>
<feature type="disulfide bond" evidence="18">
    <location>
        <begin position="130"/>
        <end position="330"/>
    </location>
</feature>
<dbReference type="GO" id="GO:0005576">
    <property type="term" value="C:extracellular region"/>
    <property type="evidence" value="ECO:0007669"/>
    <property type="project" value="UniProtKB-SubCell"/>
</dbReference>
<keyword evidence="6 19" id="KW-0349">Heme</keyword>
<comment type="similarity">
    <text evidence="19">Belongs to the peroxidase family. Classical plant (class III) peroxidase subfamily.</text>
</comment>
<evidence type="ECO:0000313" key="22">
    <source>
        <dbReference type="EnsemblPlants" id="KQJ99138"/>
    </source>
</evidence>
<evidence type="ECO:0000259" key="20">
    <source>
        <dbReference type="PROSITE" id="PS50873"/>
    </source>
</evidence>
<dbReference type="PRINTS" id="PR00461">
    <property type="entry name" value="PLPEROXIDASE"/>
</dbReference>
<evidence type="ECO:0000256" key="16">
    <source>
        <dbReference type="PIRSR" id="PIRSR600823-3"/>
    </source>
</evidence>
<dbReference type="FunFam" id="1.10.520.10:FF:000008">
    <property type="entry name" value="Peroxidase"/>
    <property type="match status" value="1"/>
</dbReference>
<feature type="domain" description="Plant heme peroxidase family profile" evidence="20">
    <location>
        <begin position="34"/>
        <end position="334"/>
    </location>
</feature>
<evidence type="ECO:0000256" key="6">
    <source>
        <dbReference type="ARBA" id="ARBA00022617"/>
    </source>
</evidence>
<feature type="chain" id="PRO_5013982784" description="Peroxidase" evidence="19">
    <location>
        <begin position="26"/>
        <end position="335"/>
    </location>
</feature>
<name>I1I8Y1_BRADI</name>
<feature type="disulfide bond" evidence="18">
    <location>
        <begin position="77"/>
        <end position="82"/>
    </location>
</feature>
<dbReference type="InterPro" id="IPR010255">
    <property type="entry name" value="Haem_peroxidase_sf"/>
</dbReference>
<feature type="binding site" evidence="16">
    <location>
        <position position="96"/>
    </location>
    <ligand>
        <name>Ca(2+)</name>
        <dbReference type="ChEBI" id="CHEBI:29108"/>
        <label>1</label>
    </ligand>
</feature>
<feature type="binding site" evidence="16">
    <location>
        <position position="81"/>
    </location>
    <ligand>
        <name>Ca(2+)</name>
        <dbReference type="ChEBI" id="CHEBI:29108"/>
        <label>1</label>
    </ligand>
</feature>
<comment type="cofactor">
    <cofactor evidence="16 19">
        <name>Ca(2+)</name>
        <dbReference type="ChEBI" id="CHEBI:29108"/>
    </cofactor>
    <text evidence="16 19">Binds 2 calcium ions per subunit.</text>
</comment>
<dbReference type="SUPFAM" id="SSF48113">
    <property type="entry name" value="Heme-dependent peroxidases"/>
    <property type="match status" value="1"/>
</dbReference>
<evidence type="ECO:0000256" key="5">
    <source>
        <dbReference type="ARBA" id="ARBA00022559"/>
    </source>
</evidence>
<feature type="binding site" evidence="16">
    <location>
        <position position="83"/>
    </location>
    <ligand>
        <name>Ca(2+)</name>
        <dbReference type="ChEBI" id="CHEBI:29108"/>
        <label>1</label>
    </ligand>
</feature>
<feature type="binding site" evidence="16">
    <location>
        <position position="262"/>
    </location>
    <ligand>
        <name>Ca(2+)</name>
        <dbReference type="ChEBI" id="CHEBI:29108"/>
        <label>2</label>
    </ligand>
</feature>
<dbReference type="GO" id="GO:0006979">
    <property type="term" value="P:response to oxidative stress"/>
    <property type="evidence" value="ECO:0007669"/>
    <property type="project" value="UniProtKB-UniRule"/>
</dbReference>
<dbReference type="InterPro" id="IPR002016">
    <property type="entry name" value="Haem_peroxidase"/>
</dbReference>
<dbReference type="AlphaFoldDB" id="I1I8Y1"/>
<dbReference type="Gramene" id="KQJ99138">
    <property type="protein sequence ID" value="KQJ99138"/>
    <property type="gene ID" value="BRADI_3g41340v3"/>
</dbReference>
<evidence type="ECO:0000256" key="11">
    <source>
        <dbReference type="ARBA" id="ARBA00023157"/>
    </source>
</evidence>
<dbReference type="InterPro" id="IPR033905">
    <property type="entry name" value="Secretory_peroxidase"/>
</dbReference>
<feature type="binding site" evidence="15">
    <location>
        <position position="172"/>
    </location>
    <ligand>
        <name>substrate</name>
    </ligand>
</feature>
<evidence type="ECO:0000256" key="14">
    <source>
        <dbReference type="PIRSR" id="PIRSR600823-1"/>
    </source>
</evidence>
<feature type="site" description="Transition state stabilizer" evidence="17">
    <location>
        <position position="71"/>
    </location>
</feature>
<keyword evidence="7 16" id="KW-0479">Metal-binding</keyword>
<dbReference type="STRING" id="15368.I1I8Y1"/>
<reference evidence="21" key="2">
    <citation type="submission" date="2017-06" db="EMBL/GenBank/DDBJ databases">
        <title>WGS assembly of Brachypodium distachyon.</title>
        <authorList>
            <consortium name="The International Brachypodium Initiative"/>
            <person name="Lucas S."/>
            <person name="Harmon-Smith M."/>
            <person name="Lail K."/>
            <person name="Tice H."/>
            <person name="Grimwood J."/>
            <person name="Bruce D."/>
            <person name="Barry K."/>
            <person name="Shu S."/>
            <person name="Lindquist E."/>
            <person name="Wang M."/>
            <person name="Pitluck S."/>
            <person name="Vogel J.P."/>
            <person name="Garvin D.F."/>
            <person name="Mockler T.C."/>
            <person name="Schmutz J."/>
            <person name="Rokhsar D."/>
            <person name="Bevan M.W."/>
        </authorList>
    </citation>
    <scope>NUCLEOTIDE SEQUENCE</scope>
    <source>
        <strain evidence="21">Bd21</strain>
    </source>
</reference>